<reference evidence="1" key="1">
    <citation type="journal article" date="2015" name="Nature">
        <title>Complex archaea that bridge the gap between prokaryotes and eukaryotes.</title>
        <authorList>
            <person name="Spang A."/>
            <person name="Saw J.H."/>
            <person name="Jorgensen S.L."/>
            <person name="Zaremba-Niedzwiedzka K."/>
            <person name="Martijn J."/>
            <person name="Lind A.E."/>
            <person name="van Eijk R."/>
            <person name="Schleper C."/>
            <person name="Guy L."/>
            <person name="Ettema T.J."/>
        </authorList>
    </citation>
    <scope>NUCLEOTIDE SEQUENCE</scope>
</reference>
<dbReference type="PROSITE" id="PS50005">
    <property type="entry name" value="TPR"/>
    <property type="match status" value="1"/>
</dbReference>
<accession>A0A0F9DIT8</accession>
<organism evidence="1">
    <name type="scientific">marine sediment metagenome</name>
    <dbReference type="NCBI Taxonomy" id="412755"/>
    <lineage>
        <taxon>unclassified sequences</taxon>
        <taxon>metagenomes</taxon>
        <taxon>ecological metagenomes</taxon>
    </lineage>
</organism>
<feature type="non-terminal residue" evidence="1">
    <location>
        <position position="1"/>
    </location>
</feature>
<dbReference type="InterPro" id="IPR019734">
    <property type="entry name" value="TPR_rpt"/>
</dbReference>
<dbReference type="InterPro" id="IPR011990">
    <property type="entry name" value="TPR-like_helical_dom_sf"/>
</dbReference>
<dbReference type="Gene3D" id="1.25.40.10">
    <property type="entry name" value="Tetratricopeptide repeat domain"/>
    <property type="match status" value="1"/>
</dbReference>
<dbReference type="Pfam" id="PF12895">
    <property type="entry name" value="ANAPC3"/>
    <property type="match status" value="1"/>
</dbReference>
<dbReference type="EMBL" id="LAZR01039179">
    <property type="protein sequence ID" value="KKL17641.1"/>
    <property type="molecule type" value="Genomic_DNA"/>
</dbReference>
<dbReference type="Pfam" id="PF13181">
    <property type="entry name" value="TPR_8"/>
    <property type="match status" value="1"/>
</dbReference>
<protein>
    <submittedName>
        <fullName evidence="1">Uncharacterized protein</fullName>
    </submittedName>
</protein>
<comment type="caution">
    <text evidence="1">The sequence shown here is derived from an EMBL/GenBank/DDBJ whole genome shotgun (WGS) entry which is preliminary data.</text>
</comment>
<dbReference type="SMART" id="SM00028">
    <property type="entry name" value="TPR"/>
    <property type="match status" value="4"/>
</dbReference>
<gene>
    <name evidence="1" type="ORF">LCGC14_2483520</name>
</gene>
<proteinExistence type="predicted"/>
<dbReference type="PANTHER" id="PTHR12558">
    <property type="entry name" value="CELL DIVISION CYCLE 16,23,27"/>
    <property type="match status" value="1"/>
</dbReference>
<name>A0A0F9DIT8_9ZZZZ</name>
<dbReference type="AlphaFoldDB" id="A0A0F9DIT8"/>
<sequence>ELAVKLTMAEREHVLRRETDNILAYEAYLKGSNHYGRFNPDDLAKAVFYFNKAIELDPNYGRAYAALALAYKRANDVAWVGSLKTNNEEAWIWTRIYLRLAMKEPTSLVHQLASKLNIYQRLYKEAITEAEQAIALDPNDPGSYHAMAEALIWSGRSDEAVDFIKKAMRLDPHKLAPYLYLLDLARFSLEQMQDAAALIERALTLRPETYIWRTTLAVVYVSLGRIKEAQAYVAIFNVPLTGADPLRLLMHRYPFKNLEVSERFADGLFKAGIVGERSGYYKVYAKNRLTGEEIRRLVFGLKVSSWEGIIDRTKDGKATISRGFFYSENGKSWVENDKLCNQWQTLRRGIKHCAPVFRNPEGTPDGLDEYLWITDRNFITFSPVD</sequence>
<evidence type="ECO:0000313" key="1">
    <source>
        <dbReference type="EMBL" id="KKL17641.1"/>
    </source>
</evidence>
<dbReference type="PANTHER" id="PTHR12558:SF33">
    <property type="entry name" value="BLL7664 PROTEIN"/>
    <property type="match status" value="1"/>
</dbReference>
<dbReference type="SUPFAM" id="SSF48452">
    <property type="entry name" value="TPR-like"/>
    <property type="match status" value="1"/>
</dbReference>